<gene>
    <name evidence="1" type="ORF">HMPREF3293_01825</name>
</gene>
<keyword evidence="2" id="KW-1185">Reference proteome</keyword>
<reference evidence="1 2" key="1">
    <citation type="submission" date="2016-02" db="EMBL/GenBank/DDBJ databases">
        <authorList>
            <person name="Wen L."/>
            <person name="He K."/>
            <person name="Yang H."/>
        </authorList>
    </citation>
    <scope>NUCLEOTIDE SEQUENCE [LARGE SCALE GENOMIC DNA]</scope>
    <source>
        <strain evidence="1 2">DSM 22607</strain>
    </source>
</reference>
<proteinExistence type="predicted"/>
<dbReference type="Proteomes" id="UP000070366">
    <property type="component" value="Unassembled WGS sequence"/>
</dbReference>
<evidence type="ECO:0000313" key="1">
    <source>
        <dbReference type="EMBL" id="KXK65236.1"/>
    </source>
</evidence>
<dbReference type="AlphaFoldDB" id="A0A136Q3Y3"/>
<dbReference type="STRING" id="626937.HMPREF3293_01825"/>
<accession>A0A136Q3Y3</accession>
<comment type="caution">
    <text evidence="1">The sequence shown here is derived from an EMBL/GenBank/DDBJ whole genome shotgun (WGS) entry which is preliminary data.</text>
</comment>
<sequence length="58" mass="6162">MTRYFYCNGKTGDVQGAADGGKRVFAGKTGAGEICLTIIRVLVKRGVPCSPNSTKDRP</sequence>
<evidence type="ECO:0000313" key="2">
    <source>
        <dbReference type="Proteomes" id="UP000070366"/>
    </source>
</evidence>
<dbReference type="EMBL" id="LSZW01000062">
    <property type="protein sequence ID" value="KXK65236.1"/>
    <property type="molecule type" value="Genomic_DNA"/>
</dbReference>
<organism evidence="1 2">
    <name type="scientific">Christensenella minuta</name>
    <dbReference type="NCBI Taxonomy" id="626937"/>
    <lineage>
        <taxon>Bacteria</taxon>
        <taxon>Bacillati</taxon>
        <taxon>Bacillota</taxon>
        <taxon>Clostridia</taxon>
        <taxon>Christensenellales</taxon>
        <taxon>Christensenellaceae</taxon>
        <taxon>Christensenella</taxon>
    </lineage>
</organism>
<protein>
    <submittedName>
        <fullName evidence="1">Uncharacterized protein</fullName>
    </submittedName>
</protein>
<name>A0A136Q3Y3_9FIRM</name>